<dbReference type="InterPro" id="IPR008949">
    <property type="entry name" value="Isoprenoid_synthase_dom_sf"/>
</dbReference>
<dbReference type="NCBIfam" id="NF045485">
    <property type="entry name" value="FPPsyn"/>
    <property type="match status" value="1"/>
</dbReference>
<keyword evidence="4" id="KW-0479">Metal-binding</keyword>
<dbReference type="FunFam" id="1.10.600.10:FF:000001">
    <property type="entry name" value="Geranylgeranyl diphosphate synthase"/>
    <property type="match status" value="1"/>
</dbReference>
<gene>
    <name evidence="9" type="ORF">Cvel_16915</name>
</gene>
<evidence type="ECO:0000256" key="6">
    <source>
        <dbReference type="ARBA" id="ARBA00023229"/>
    </source>
</evidence>
<dbReference type="SFLD" id="SFLDS00005">
    <property type="entry name" value="Isoprenoid_Synthase_Type_I"/>
    <property type="match status" value="1"/>
</dbReference>
<dbReference type="AlphaFoldDB" id="A0A0G4FGS6"/>
<dbReference type="CDD" id="cd00685">
    <property type="entry name" value="Trans_IPPS_HT"/>
    <property type="match status" value="1"/>
</dbReference>
<proteinExistence type="inferred from homology"/>
<accession>A0A0G4FGS6</accession>
<evidence type="ECO:0000313" key="9">
    <source>
        <dbReference type="EMBL" id="CEM12585.1"/>
    </source>
</evidence>
<evidence type="ECO:0000256" key="5">
    <source>
        <dbReference type="ARBA" id="ARBA00022842"/>
    </source>
</evidence>
<dbReference type="Gene3D" id="1.10.600.10">
    <property type="entry name" value="Farnesyl Diphosphate Synthase"/>
    <property type="match status" value="1"/>
</dbReference>
<name>A0A0G4FGS6_9ALVE</name>
<dbReference type="EMBL" id="CDMZ01000358">
    <property type="protein sequence ID" value="CEM12585.1"/>
    <property type="molecule type" value="Genomic_DNA"/>
</dbReference>
<evidence type="ECO:0000256" key="4">
    <source>
        <dbReference type="ARBA" id="ARBA00022723"/>
    </source>
</evidence>
<dbReference type="Pfam" id="PF00348">
    <property type="entry name" value="polyprenyl_synt"/>
    <property type="match status" value="1"/>
</dbReference>
<keyword evidence="3 7" id="KW-0808">Transferase</keyword>
<dbReference type="VEuPathDB" id="CryptoDB:Cvel_16915"/>
<dbReference type="GO" id="GO:0005737">
    <property type="term" value="C:cytoplasm"/>
    <property type="evidence" value="ECO:0007669"/>
    <property type="project" value="UniProtKB-ARBA"/>
</dbReference>
<evidence type="ECO:0000256" key="2">
    <source>
        <dbReference type="ARBA" id="ARBA00006706"/>
    </source>
</evidence>
<dbReference type="InterPro" id="IPR053378">
    <property type="entry name" value="Prenyl_diphosphate_synthase"/>
</dbReference>
<sequence length="392" mass="42287">MKLFRQSRFVLLSLLLDVSLLLSSSPIVSGWVLSSSPSLPSRSRKTKSHASPCRLCLKAVASEERERVLEDAVVSPEGSPEARRLFEMAGEFDLPAYVKEKLPRIEAALDKSIPKVSSSPRANPILESMRYSLLAPAKRIRPVLCLAACELFGGSEKECMASAVALEMIHTMSLIHDDLPAMDNESLRRGIPTNHVKFGENVAILAGDALLSESFKHVAEKAVDSETAISPAIAAELIVKIGEAVGPEGLAGGQTADVECEGKSGVSLEDLLWIHRKKTAVLLRASCGCGALVGGAGPEDVDRLEGFAERIGLAFQIRDDILDLTQSSEELGKTAGKDVNVSKTTYPKLKGLEWSRREAENLVAQAIELLVPFGERAVPLAALARFIVERKN</sequence>
<dbReference type="GO" id="GO:0004659">
    <property type="term" value="F:prenyltransferase activity"/>
    <property type="evidence" value="ECO:0007669"/>
    <property type="project" value="InterPro"/>
</dbReference>
<dbReference type="GO" id="GO:0046872">
    <property type="term" value="F:metal ion binding"/>
    <property type="evidence" value="ECO:0007669"/>
    <property type="project" value="UniProtKB-KW"/>
</dbReference>
<comment type="cofactor">
    <cofactor evidence="1">
        <name>Mg(2+)</name>
        <dbReference type="ChEBI" id="CHEBI:18420"/>
    </cofactor>
</comment>
<evidence type="ECO:0000256" key="1">
    <source>
        <dbReference type="ARBA" id="ARBA00001946"/>
    </source>
</evidence>
<feature type="chain" id="PRO_5005189278" evidence="8">
    <location>
        <begin position="31"/>
        <end position="392"/>
    </location>
</feature>
<dbReference type="PROSITE" id="PS00444">
    <property type="entry name" value="POLYPRENYL_SYNTHASE_2"/>
    <property type="match status" value="1"/>
</dbReference>
<protein>
    <submittedName>
        <fullName evidence="9">Uncharacterized protein</fullName>
    </submittedName>
</protein>
<evidence type="ECO:0000256" key="3">
    <source>
        <dbReference type="ARBA" id="ARBA00022679"/>
    </source>
</evidence>
<comment type="similarity">
    <text evidence="2 7">Belongs to the FPP/GGPP synthase family.</text>
</comment>
<dbReference type="GO" id="GO:0008299">
    <property type="term" value="P:isoprenoid biosynthetic process"/>
    <property type="evidence" value="ECO:0007669"/>
    <property type="project" value="UniProtKB-KW"/>
</dbReference>
<organism evidence="9">
    <name type="scientific">Chromera velia CCMP2878</name>
    <dbReference type="NCBI Taxonomy" id="1169474"/>
    <lineage>
        <taxon>Eukaryota</taxon>
        <taxon>Sar</taxon>
        <taxon>Alveolata</taxon>
        <taxon>Colpodellida</taxon>
        <taxon>Chromeraceae</taxon>
        <taxon>Chromera</taxon>
    </lineage>
</organism>
<evidence type="ECO:0000256" key="7">
    <source>
        <dbReference type="RuleBase" id="RU004466"/>
    </source>
</evidence>
<dbReference type="SFLD" id="SFLDG01017">
    <property type="entry name" value="Polyprenyl_Transferase_Like"/>
    <property type="match status" value="1"/>
</dbReference>
<keyword evidence="8" id="KW-0732">Signal</keyword>
<feature type="signal peptide" evidence="8">
    <location>
        <begin position="1"/>
        <end position="30"/>
    </location>
</feature>
<reference evidence="9" key="1">
    <citation type="submission" date="2014-11" db="EMBL/GenBank/DDBJ databases">
        <authorList>
            <person name="Otto D Thomas"/>
            <person name="Naeem Raeece"/>
        </authorList>
    </citation>
    <scope>NUCLEOTIDE SEQUENCE</scope>
</reference>
<dbReference type="SUPFAM" id="SSF48576">
    <property type="entry name" value="Terpenoid synthases"/>
    <property type="match status" value="1"/>
</dbReference>
<keyword evidence="6" id="KW-0414">Isoprene biosynthesis</keyword>
<dbReference type="PhylomeDB" id="A0A0G4FGS6"/>
<dbReference type="InterPro" id="IPR033749">
    <property type="entry name" value="Polyprenyl_synt_CS"/>
</dbReference>
<keyword evidence="5" id="KW-0460">Magnesium</keyword>
<dbReference type="PANTHER" id="PTHR43281:SF1">
    <property type="entry name" value="FARNESYL DIPHOSPHATE SYNTHASE"/>
    <property type="match status" value="1"/>
</dbReference>
<dbReference type="InterPro" id="IPR000092">
    <property type="entry name" value="Polyprenyl_synt"/>
</dbReference>
<dbReference type="PANTHER" id="PTHR43281">
    <property type="entry name" value="FARNESYL DIPHOSPHATE SYNTHASE"/>
    <property type="match status" value="1"/>
</dbReference>
<dbReference type="PROSITE" id="PS00723">
    <property type="entry name" value="POLYPRENYL_SYNTHASE_1"/>
    <property type="match status" value="1"/>
</dbReference>
<evidence type="ECO:0000256" key="8">
    <source>
        <dbReference type="SAM" id="SignalP"/>
    </source>
</evidence>